<sequence>MKPFIFIGAIALLATAPAHAQTLVDPNKVAPEYREAAEKRRAEQLRQRECALKADLEKILPRDRTAFLNHCLDAMVARQ</sequence>
<evidence type="ECO:0000313" key="4">
    <source>
        <dbReference type="Proteomes" id="UP000246085"/>
    </source>
</evidence>
<reference evidence="3 4" key="1">
    <citation type="submission" date="2018-03" db="EMBL/GenBank/DDBJ databases">
        <authorList>
            <person name="Gully D."/>
        </authorList>
    </citation>
    <scope>NUCLEOTIDE SEQUENCE [LARGE SCALE GENOMIC DNA]</scope>
    <source>
        <strain evidence="3">ORS3257</strain>
    </source>
</reference>
<dbReference type="KEGG" id="bvz:BRAD3257_4396"/>
<dbReference type="Proteomes" id="UP000246085">
    <property type="component" value="Chromosome BRAD3257"/>
</dbReference>
<feature type="chain" id="PRO_5041163523" evidence="1">
    <location>
        <begin position="21"/>
        <end position="79"/>
    </location>
</feature>
<evidence type="ECO:0000313" key="3">
    <source>
        <dbReference type="EMBL" id="SPP95389.1"/>
    </source>
</evidence>
<organism evidence="3 4">
    <name type="scientific">Bradyrhizobium vignae</name>
    <dbReference type="NCBI Taxonomy" id="1549949"/>
    <lineage>
        <taxon>Bacteria</taxon>
        <taxon>Pseudomonadati</taxon>
        <taxon>Pseudomonadota</taxon>
        <taxon>Alphaproteobacteria</taxon>
        <taxon>Hyphomicrobiales</taxon>
        <taxon>Nitrobacteraceae</taxon>
        <taxon>Bradyrhizobium</taxon>
    </lineage>
</organism>
<gene>
    <name evidence="3" type="ORF">BRAD3257_4396</name>
    <name evidence="2" type="ORF">JWS04_27955</name>
</gene>
<accession>A0A2U3Q231</accession>
<keyword evidence="1" id="KW-0732">Signal</keyword>
<name>A0A2U3Q231_9BRAD</name>
<keyword evidence="5" id="KW-1185">Reference proteome</keyword>
<feature type="signal peptide" evidence="1">
    <location>
        <begin position="1"/>
        <end position="20"/>
    </location>
</feature>
<evidence type="ECO:0000313" key="2">
    <source>
        <dbReference type="EMBL" id="MBP0114835.1"/>
    </source>
</evidence>
<reference evidence="2 5" key="2">
    <citation type="submission" date="2021-03" db="EMBL/GenBank/DDBJ databases">
        <title>Genome Sequence of Bradyrhizobium vignae strain ISRA400.</title>
        <authorList>
            <person name="Tisa L.S."/>
            <person name="Svistoonoff S."/>
            <person name="Hocher V."/>
            <person name="Fall S."/>
            <person name="Zaiya A."/>
            <person name="Naing D."/>
            <person name="Niang N."/>
            <person name="Diouf A."/>
            <person name="Dasylva M.C."/>
            <person name="Toure O."/>
            <person name="Gueye M."/>
            <person name="Gully D."/>
            <person name="Tisseyre P."/>
            <person name="Simpson S."/>
            <person name="Morris K."/>
            <person name="Thomas W.K."/>
        </authorList>
    </citation>
    <scope>NUCLEOTIDE SEQUENCE [LARGE SCALE GENOMIC DNA]</scope>
    <source>
        <strain evidence="2 5">ISRA400</strain>
    </source>
</reference>
<protein>
    <submittedName>
        <fullName evidence="3">Uncharacterized protein</fullName>
    </submittedName>
</protein>
<evidence type="ECO:0000256" key="1">
    <source>
        <dbReference type="SAM" id="SignalP"/>
    </source>
</evidence>
<accession>A0A4Q0R1Q2</accession>
<dbReference type="RefSeq" id="WP_122403191.1">
    <property type="nucleotide sequence ID" value="NZ_JAGIKT010000069.1"/>
</dbReference>
<dbReference type="Proteomes" id="UP000669317">
    <property type="component" value="Unassembled WGS sequence"/>
</dbReference>
<proteinExistence type="predicted"/>
<dbReference type="EMBL" id="JAGIKT010000069">
    <property type="protein sequence ID" value="MBP0114835.1"/>
    <property type="molecule type" value="Genomic_DNA"/>
</dbReference>
<dbReference type="AlphaFoldDB" id="A0A2U3Q231"/>
<dbReference type="OrthoDB" id="8255514at2"/>
<dbReference type="EMBL" id="LS398110">
    <property type="protein sequence ID" value="SPP95389.1"/>
    <property type="molecule type" value="Genomic_DNA"/>
</dbReference>
<evidence type="ECO:0000313" key="5">
    <source>
        <dbReference type="Proteomes" id="UP000669317"/>
    </source>
</evidence>